<evidence type="ECO:0000259" key="2">
    <source>
        <dbReference type="Pfam" id="PF01814"/>
    </source>
</evidence>
<name>A0A6A6IQ31_9PLEO</name>
<organism evidence="3 4">
    <name type="scientific">Trematosphaeria pertusa</name>
    <dbReference type="NCBI Taxonomy" id="390896"/>
    <lineage>
        <taxon>Eukaryota</taxon>
        <taxon>Fungi</taxon>
        <taxon>Dikarya</taxon>
        <taxon>Ascomycota</taxon>
        <taxon>Pezizomycotina</taxon>
        <taxon>Dothideomycetes</taxon>
        <taxon>Pleosporomycetidae</taxon>
        <taxon>Pleosporales</taxon>
        <taxon>Massarineae</taxon>
        <taxon>Trematosphaeriaceae</taxon>
        <taxon>Trematosphaeria</taxon>
    </lineage>
</organism>
<dbReference type="GeneID" id="54581795"/>
<proteinExistence type="predicted"/>
<dbReference type="InterPro" id="IPR053206">
    <property type="entry name" value="Dimeric_xanthone_biosynth"/>
</dbReference>
<dbReference type="InterPro" id="IPR012312">
    <property type="entry name" value="Hemerythrin-like"/>
</dbReference>
<dbReference type="PANTHER" id="PTHR38048">
    <property type="entry name" value="EXPRESSED PROTEIN"/>
    <property type="match status" value="1"/>
</dbReference>
<protein>
    <recommendedName>
        <fullName evidence="2">Hemerythrin-like domain-containing protein</fullName>
    </recommendedName>
</protein>
<dbReference type="Gene3D" id="1.20.120.520">
    <property type="entry name" value="nmb1532 protein domain like"/>
    <property type="match status" value="1"/>
</dbReference>
<gene>
    <name evidence="3" type="ORF">BU26DRAFT_517008</name>
</gene>
<dbReference type="CDD" id="cd12108">
    <property type="entry name" value="Hr-like"/>
    <property type="match status" value="1"/>
</dbReference>
<dbReference type="RefSeq" id="XP_033687371.1">
    <property type="nucleotide sequence ID" value="XM_033828465.1"/>
</dbReference>
<feature type="region of interest" description="Disordered" evidence="1">
    <location>
        <begin position="1"/>
        <end position="23"/>
    </location>
</feature>
<sequence length="254" mass="28935">MAGLSTDAPLSLIPTPHKETGKSDEFTMDASHMALVHNVIIRGYNSIYQQAPRIHQHDVRDFIGYCLAWNDMVLNHHHSEETILFPLLEQGAGVPGLMDTDKDEHEAFYGGMGEFAKYLDKCLKADDPSKAFDGKRVVALMNAFGPALHSHLSNEPRHLASLSKYPNIDTATIRAKTEKDTMDRTSPVYLLPMLWFNLDAEFEDGRWADFPGLSWPLKWVMVNLFGWWRSNWWRFGSVGRDGKRVQLLALREGY</sequence>
<dbReference type="AlphaFoldDB" id="A0A6A6IQ31"/>
<keyword evidence="4" id="KW-1185">Reference proteome</keyword>
<evidence type="ECO:0000256" key="1">
    <source>
        <dbReference type="SAM" id="MobiDB-lite"/>
    </source>
</evidence>
<reference evidence="3" key="1">
    <citation type="journal article" date="2020" name="Stud. Mycol.">
        <title>101 Dothideomycetes genomes: a test case for predicting lifestyles and emergence of pathogens.</title>
        <authorList>
            <person name="Haridas S."/>
            <person name="Albert R."/>
            <person name="Binder M."/>
            <person name="Bloem J."/>
            <person name="Labutti K."/>
            <person name="Salamov A."/>
            <person name="Andreopoulos B."/>
            <person name="Baker S."/>
            <person name="Barry K."/>
            <person name="Bills G."/>
            <person name="Bluhm B."/>
            <person name="Cannon C."/>
            <person name="Castanera R."/>
            <person name="Culley D."/>
            <person name="Daum C."/>
            <person name="Ezra D."/>
            <person name="Gonzalez J."/>
            <person name="Henrissat B."/>
            <person name="Kuo A."/>
            <person name="Liang C."/>
            <person name="Lipzen A."/>
            <person name="Lutzoni F."/>
            <person name="Magnuson J."/>
            <person name="Mondo S."/>
            <person name="Nolan M."/>
            <person name="Ohm R."/>
            <person name="Pangilinan J."/>
            <person name="Park H.-J."/>
            <person name="Ramirez L."/>
            <person name="Alfaro M."/>
            <person name="Sun H."/>
            <person name="Tritt A."/>
            <person name="Yoshinaga Y."/>
            <person name="Zwiers L.-H."/>
            <person name="Turgeon B."/>
            <person name="Goodwin S."/>
            <person name="Spatafora J."/>
            <person name="Crous P."/>
            <person name="Grigoriev I."/>
        </authorList>
    </citation>
    <scope>NUCLEOTIDE SEQUENCE</scope>
    <source>
        <strain evidence="3">CBS 122368</strain>
    </source>
</reference>
<dbReference type="Pfam" id="PF01814">
    <property type="entry name" value="Hemerythrin"/>
    <property type="match status" value="1"/>
</dbReference>
<accession>A0A6A6IQ31</accession>
<feature type="domain" description="Hemerythrin-like" evidence="2">
    <location>
        <begin position="32"/>
        <end position="159"/>
    </location>
</feature>
<evidence type="ECO:0000313" key="4">
    <source>
        <dbReference type="Proteomes" id="UP000800094"/>
    </source>
</evidence>
<dbReference type="PANTHER" id="PTHR38048:SF2">
    <property type="entry name" value="HEMERYTHRIN-LIKE DOMAIN-CONTAINING PROTEIN"/>
    <property type="match status" value="1"/>
</dbReference>
<evidence type="ECO:0000313" key="3">
    <source>
        <dbReference type="EMBL" id="KAF2252367.1"/>
    </source>
</evidence>
<dbReference type="EMBL" id="ML987192">
    <property type="protein sequence ID" value="KAF2252367.1"/>
    <property type="molecule type" value="Genomic_DNA"/>
</dbReference>
<dbReference type="Proteomes" id="UP000800094">
    <property type="component" value="Unassembled WGS sequence"/>
</dbReference>
<dbReference type="OrthoDB" id="58416at2759"/>